<evidence type="ECO:0000256" key="6">
    <source>
        <dbReference type="ARBA" id="ARBA00047604"/>
    </source>
</evidence>
<comment type="similarity">
    <text evidence="5">In the N-terminal section; belongs to the long-chain O-acyltransferase family.</text>
</comment>
<dbReference type="InterPro" id="IPR009721">
    <property type="entry name" value="O-acyltransferase_WSD1_C"/>
</dbReference>
<evidence type="ECO:0000259" key="9">
    <source>
        <dbReference type="Pfam" id="PF03007"/>
    </source>
</evidence>
<keyword evidence="8" id="KW-1133">Transmembrane helix</keyword>
<comment type="pathway">
    <text evidence="2">Lipid metabolism.</text>
</comment>
<keyword evidence="12" id="KW-1185">Reference proteome</keyword>
<protein>
    <recommendedName>
        <fullName evidence="13">Diacylglycerol O-acyltransferase</fullName>
    </recommendedName>
</protein>
<dbReference type="Pfam" id="PF06974">
    <property type="entry name" value="WS_DGAT_C"/>
    <property type="match status" value="1"/>
</dbReference>
<evidence type="ECO:0000256" key="5">
    <source>
        <dbReference type="ARBA" id="ARBA00024360"/>
    </source>
</evidence>
<evidence type="ECO:0000256" key="7">
    <source>
        <dbReference type="ARBA" id="ARBA00048109"/>
    </source>
</evidence>
<comment type="caution">
    <text evidence="11">The sequence shown here is derived from an EMBL/GenBank/DDBJ whole genome shotgun (WGS) entry which is preliminary data.</text>
</comment>
<dbReference type="InterPro" id="IPR045034">
    <property type="entry name" value="O-acyltransferase_WSD1-like"/>
</dbReference>
<keyword evidence="8" id="KW-0472">Membrane</keyword>
<dbReference type="Proteomes" id="UP001642540">
    <property type="component" value="Unassembled WGS sequence"/>
</dbReference>
<evidence type="ECO:0000256" key="4">
    <source>
        <dbReference type="ARBA" id="ARBA00023315"/>
    </source>
</evidence>
<sequence length="505" mass="57260">MSQLSQKIVNFLNKILLILLTILTIFVGYPIILFIFLPIWIYRYVLEYIVPKLDSRFSHILKGMGALFSAHTPYTKPTSVVITNFYLETPLDKNKFINIFNSKVFPLQNKNGSPVYRELKQRIVQKFGYNFWYDVDKFHLSDHIKLLHEYENEPERSVTQLEIEKLAYKLTTRPFHPDRSPWELIIVNNLTHDNDPLIKSVLITRFHHCLADGVSLIKLLERVGLKPWKDPFSSSLKVNKLGCFTRMILIPLRLLIEGPYQAIKLIKFSNDDNDWMKIVLSKPTGFKRIKDTDFIPISTLKAIKNRNSHENLNIGSIIVALVVHATVEAMKRRNVKGNFSKLHVTLPWPLPNHPDGVCNHWTVVKIPVLVDPNDILQTVCNVAREFEKLKHSIQPLVLDAIANLSGSLPTPWIPKMDSLLTSTCIMSNVAGPVEAVDIAGCTVRRITVAGSTAPGYAVGSLCLSYNGQIRITIGGDICNLNQSDDAVFLANSCEKIVQELAQRMS</sequence>
<gene>
    <name evidence="11" type="ORF">ODALV1_LOCUS3418</name>
</gene>
<feature type="transmembrane region" description="Helical" evidence="8">
    <location>
        <begin position="15"/>
        <end position="42"/>
    </location>
</feature>
<dbReference type="EMBL" id="CAXLJM020000011">
    <property type="protein sequence ID" value="CAL8076278.1"/>
    <property type="molecule type" value="Genomic_DNA"/>
</dbReference>
<evidence type="ECO:0000256" key="3">
    <source>
        <dbReference type="ARBA" id="ARBA00022679"/>
    </source>
</evidence>
<evidence type="ECO:0000256" key="2">
    <source>
        <dbReference type="ARBA" id="ARBA00005189"/>
    </source>
</evidence>
<evidence type="ECO:0000313" key="12">
    <source>
        <dbReference type="Proteomes" id="UP001642540"/>
    </source>
</evidence>
<evidence type="ECO:0000256" key="8">
    <source>
        <dbReference type="SAM" id="Phobius"/>
    </source>
</evidence>
<keyword evidence="4" id="KW-0012">Acyltransferase</keyword>
<comment type="pathway">
    <text evidence="1">Glycerolipid metabolism; triacylglycerol biosynthesis.</text>
</comment>
<feature type="domain" description="O-acyltransferase WSD1 C-terminal" evidence="10">
    <location>
        <begin position="359"/>
        <end position="476"/>
    </location>
</feature>
<accession>A0ABP1PUT1</accession>
<organism evidence="11 12">
    <name type="scientific">Orchesella dallaii</name>
    <dbReference type="NCBI Taxonomy" id="48710"/>
    <lineage>
        <taxon>Eukaryota</taxon>
        <taxon>Metazoa</taxon>
        <taxon>Ecdysozoa</taxon>
        <taxon>Arthropoda</taxon>
        <taxon>Hexapoda</taxon>
        <taxon>Collembola</taxon>
        <taxon>Entomobryomorpha</taxon>
        <taxon>Entomobryoidea</taxon>
        <taxon>Orchesellidae</taxon>
        <taxon>Orchesellinae</taxon>
        <taxon>Orchesella</taxon>
    </lineage>
</organism>
<comment type="catalytic activity">
    <reaction evidence="6">
        <text>a long chain fatty alcohol + a fatty acyl-CoA = a long-chain alcohol wax ester + CoA</text>
        <dbReference type="Rhea" id="RHEA:38443"/>
        <dbReference type="ChEBI" id="CHEBI:17135"/>
        <dbReference type="ChEBI" id="CHEBI:57287"/>
        <dbReference type="ChEBI" id="CHEBI:77636"/>
        <dbReference type="ChEBI" id="CHEBI:235323"/>
        <dbReference type="EC" id="2.3.1.75"/>
    </reaction>
</comment>
<dbReference type="InterPro" id="IPR004255">
    <property type="entry name" value="O-acyltransferase_WSD1_N"/>
</dbReference>
<evidence type="ECO:0000256" key="1">
    <source>
        <dbReference type="ARBA" id="ARBA00004771"/>
    </source>
</evidence>
<evidence type="ECO:0008006" key="13">
    <source>
        <dbReference type="Google" id="ProtNLM"/>
    </source>
</evidence>
<keyword evidence="8" id="KW-0812">Transmembrane</keyword>
<proteinExistence type="inferred from homology"/>
<reference evidence="11 12" key="1">
    <citation type="submission" date="2024-08" db="EMBL/GenBank/DDBJ databases">
        <authorList>
            <person name="Cucini C."/>
            <person name="Frati F."/>
        </authorList>
    </citation>
    <scope>NUCLEOTIDE SEQUENCE [LARGE SCALE GENOMIC DNA]</scope>
</reference>
<feature type="domain" description="O-acyltransferase WSD1-like N-terminal" evidence="9">
    <location>
        <begin position="109"/>
        <end position="223"/>
    </location>
</feature>
<evidence type="ECO:0000313" key="11">
    <source>
        <dbReference type="EMBL" id="CAL8076278.1"/>
    </source>
</evidence>
<evidence type="ECO:0000259" key="10">
    <source>
        <dbReference type="Pfam" id="PF06974"/>
    </source>
</evidence>
<dbReference type="Pfam" id="PF03007">
    <property type="entry name" value="WS_DGAT_cat"/>
    <property type="match status" value="1"/>
</dbReference>
<comment type="catalytic activity">
    <reaction evidence="7">
        <text>an acyl-CoA + a 1,2-diacyl-sn-glycerol = a triacyl-sn-glycerol + CoA</text>
        <dbReference type="Rhea" id="RHEA:10868"/>
        <dbReference type="ChEBI" id="CHEBI:17815"/>
        <dbReference type="ChEBI" id="CHEBI:57287"/>
        <dbReference type="ChEBI" id="CHEBI:58342"/>
        <dbReference type="ChEBI" id="CHEBI:64615"/>
        <dbReference type="EC" id="2.3.1.20"/>
    </reaction>
</comment>
<keyword evidence="3" id="KW-0808">Transferase</keyword>
<dbReference type="PANTHER" id="PTHR31650">
    <property type="entry name" value="O-ACYLTRANSFERASE (WSD1-LIKE) FAMILY PROTEIN"/>
    <property type="match status" value="1"/>
</dbReference>
<name>A0ABP1PUT1_9HEXA</name>
<dbReference type="PANTHER" id="PTHR31650:SF1">
    <property type="entry name" value="WAX ESTER SYNTHASE_DIACYLGLYCEROL ACYLTRANSFERASE 4-RELATED"/>
    <property type="match status" value="1"/>
</dbReference>